<evidence type="ECO:0000256" key="1">
    <source>
        <dbReference type="ARBA" id="ARBA00006249"/>
    </source>
</evidence>
<dbReference type="RefSeq" id="WP_082643505.1">
    <property type="nucleotide sequence ID" value="NZ_CYUD01000001.1"/>
</dbReference>
<dbReference type="GO" id="GO:0052689">
    <property type="term" value="F:carboxylic ester hydrolase activity"/>
    <property type="evidence" value="ECO:0007669"/>
    <property type="project" value="UniProtKB-KW"/>
</dbReference>
<organism evidence="9 10">
    <name type="scientific">Ruegeria denitrificans</name>
    <dbReference type="NCBI Taxonomy" id="1715692"/>
    <lineage>
        <taxon>Bacteria</taxon>
        <taxon>Pseudomonadati</taxon>
        <taxon>Pseudomonadota</taxon>
        <taxon>Alphaproteobacteria</taxon>
        <taxon>Rhodobacterales</taxon>
        <taxon>Roseobacteraceae</taxon>
        <taxon>Ruegeria</taxon>
    </lineage>
</organism>
<keyword evidence="7" id="KW-1015">Disulfide bond</keyword>
<dbReference type="EMBL" id="CYUD01000001">
    <property type="protein sequence ID" value="CUJ83375.1"/>
    <property type="molecule type" value="Genomic_DNA"/>
</dbReference>
<dbReference type="InterPro" id="IPR011118">
    <property type="entry name" value="Tannase/feruloyl_esterase"/>
</dbReference>
<evidence type="ECO:0000256" key="3">
    <source>
        <dbReference type="ARBA" id="ARBA00022723"/>
    </source>
</evidence>
<evidence type="ECO:0000313" key="10">
    <source>
        <dbReference type="Proteomes" id="UP000051260"/>
    </source>
</evidence>
<protein>
    <submittedName>
        <fullName evidence="9">Tannase and feruloyl esterase</fullName>
    </submittedName>
</protein>
<dbReference type="PROSITE" id="PS51257">
    <property type="entry name" value="PROKAR_LIPOPROTEIN"/>
    <property type="match status" value="1"/>
</dbReference>
<feature type="chain" id="PRO_5006064784" evidence="8">
    <location>
        <begin position="29"/>
        <end position="522"/>
    </location>
</feature>
<name>A0A0P1I0N3_9RHOB</name>
<dbReference type="Gene3D" id="3.40.50.1820">
    <property type="entry name" value="alpha/beta hydrolase"/>
    <property type="match status" value="1"/>
</dbReference>
<evidence type="ECO:0000256" key="4">
    <source>
        <dbReference type="ARBA" id="ARBA00022729"/>
    </source>
</evidence>
<dbReference type="PANTHER" id="PTHR33938:SF15">
    <property type="entry name" value="FERULOYL ESTERASE B-RELATED"/>
    <property type="match status" value="1"/>
</dbReference>
<dbReference type="STRING" id="1715692.RUE5091_00100"/>
<dbReference type="Proteomes" id="UP000051260">
    <property type="component" value="Unassembled WGS sequence"/>
</dbReference>
<comment type="similarity">
    <text evidence="1">Belongs to the tannase family.</text>
</comment>
<dbReference type="Pfam" id="PF07519">
    <property type="entry name" value="Tannase"/>
    <property type="match status" value="1"/>
</dbReference>
<dbReference type="AlphaFoldDB" id="A0A0P1I0N3"/>
<reference evidence="10" key="1">
    <citation type="submission" date="2015-09" db="EMBL/GenBank/DDBJ databases">
        <authorList>
            <person name="Rodrigo-Torres L."/>
            <person name="Arahal D.R."/>
        </authorList>
    </citation>
    <scope>NUCLEOTIDE SEQUENCE [LARGE SCALE GENOMIC DNA]</scope>
    <source>
        <strain evidence="10">CECT 5091</strain>
    </source>
</reference>
<evidence type="ECO:0000313" key="9">
    <source>
        <dbReference type="EMBL" id="CUJ83375.1"/>
    </source>
</evidence>
<evidence type="ECO:0000256" key="6">
    <source>
        <dbReference type="ARBA" id="ARBA00022837"/>
    </source>
</evidence>
<evidence type="ECO:0000256" key="7">
    <source>
        <dbReference type="ARBA" id="ARBA00023157"/>
    </source>
</evidence>
<proteinExistence type="inferred from homology"/>
<accession>A0A0P1I0N3</accession>
<dbReference type="OrthoDB" id="7197884at2"/>
<gene>
    <name evidence="9" type="ORF">RUE5091_00100</name>
</gene>
<dbReference type="GO" id="GO:0046872">
    <property type="term" value="F:metal ion binding"/>
    <property type="evidence" value="ECO:0007669"/>
    <property type="project" value="UniProtKB-KW"/>
</dbReference>
<evidence type="ECO:0000256" key="8">
    <source>
        <dbReference type="SAM" id="SignalP"/>
    </source>
</evidence>
<keyword evidence="2" id="KW-0719">Serine esterase</keyword>
<dbReference type="PANTHER" id="PTHR33938">
    <property type="entry name" value="FERULOYL ESTERASE B-RELATED"/>
    <property type="match status" value="1"/>
</dbReference>
<keyword evidence="4 8" id="KW-0732">Signal</keyword>
<keyword evidence="5" id="KW-0378">Hydrolase</keyword>
<sequence>MNTKVTKAYQLVACAVLGASAIGCPSHARPICANQTLPELPDVSIASVAEVPAPAPHCKVSGVIGGKINFELLLPENWNGKFVMGGGGGFVGSVMNTSLIDGSLQLGYATVGTDTGHQGHPADASWALNDLEALVNFGHLAVHRTAVTAKALTKAFYEKPIARSYFTGCSRGGGQAIMSAMRYPEDFDAVAAGAYAVDWTGIAVQATQINQAMYPDPNNIEEAVIGPEAQALVESSYLAVCDGLDGLEDGILNDPRKCGFDVASLQCEGDNSEDCLSAREVAAFKAVYDGPKNSDGDSLYYGFPFGGETAEGGWSRWLTGGMKYQDDDGSFQEGVGSGGFDEPVSPSAFFSFGNGIMQNFVYHDPNWTYENFDFGTYAQDSAAAAETLNATNPDLSAYRARGGKMLLYSGWSDNAQSGLAMVGYYEDVLAHDPSAADDIRLFMMPGVEHCFGGPGPSWVNFLVEIDKWAETGEAPDHITALWLDDSAQPAGGRPVCAYPSVAQYDGRGDPRDPASFNCDAGN</sequence>
<feature type="signal peptide" evidence="8">
    <location>
        <begin position="1"/>
        <end position="28"/>
    </location>
</feature>
<evidence type="ECO:0000256" key="2">
    <source>
        <dbReference type="ARBA" id="ARBA00022487"/>
    </source>
</evidence>
<dbReference type="InterPro" id="IPR029058">
    <property type="entry name" value="AB_hydrolase_fold"/>
</dbReference>
<dbReference type="SUPFAM" id="SSF53474">
    <property type="entry name" value="alpha/beta-Hydrolases"/>
    <property type="match status" value="1"/>
</dbReference>
<keyword evidence="3" id="KW-0479">Metal-binding</keyword>
<evidence type="ECO:0000256" key="5">
    <source>
        <dbReference type="ARBA" id="ARBA00022801"/>
    </source>
</evidence>
<keyword evidence="10" id="KW-1185">Reference proteome</keyword>
<keyword evidence="6" id="KW-0106">Calcium</keyword>